<evidence type="ECO:0000313" key="2">
    <source>
        <dbReference type="EMBL" id="NJB75672.1"/>
    </source>
</evidence>
<protein>
    <recommendedName>
        <fullName evidence="1">HNH nuclease domain-containing protein</fullName>
    </recommendedName>
</protein>
<gene>
    <name evidence="2" type="ORF">GGR96_002764</name>
</gene>
<reference evidence="2 3" key="1">
    <citation type="submission" date="2020-03" db="EMBL/GenBank/DDBJ databases">
        <title>Genomic Encyclopedia of Type Strains, Phase IV (KMG-IV): sequencing the most valuable type-strain genomes for metagenomic binning, comparative biology and taxonomic classification.</title>
        <authorList>
            <person name="Goeker M."/>
        </authorList>
    </citation>
    <scope>NUCLEOTIDE SEQUENCE [LARGE SCALE GENOMIC DNA]</scope>
    <source>
        <strain evidence="2 3">DSM 18888</strain>
    </source>
</reference>
<dbReference type="Proteomes" id="UP000556869">
    <property type="component" value="Unassembled WGS sequence"/>
</dbReference>
<dbReference type="PANTHER" id="PTHR33877">
    <property type="entry name" value="SLL1193 PROTEIN"/>
    <property type="match status" value="1"/>
</dbReference>
<dbReference type="EMBL" id="JAATJD010000002">
    <property type="protein sequence ID" value="NJB75672.1"/>
    <property type="molecule type" value="Genomic_DNA"/>
</dbReference>
<organism evidence="2 3">
    <name type="scientific">Thalassospira tepidiphila</name>
    <dbReference type="NCBI Taxonomy" id="393657"/>
    <lineage>
        <taxon>Bacteria</taxon>
        <taxon>Pseudomonadati</taxon>
        <taxon>Pseudomonadota</taxon>
        <taxon>Alphaproteobacteria</taxon>
        <taxon>Rhodospirillales</taxon>
        <taxon>Thalassospiraceae</taxon>
        <taxon>Thalassospira</taxon>
    </lineage>
</organism>
<sequence>MTQLQNVSTTDLYYICQIVDTVTRNPSSYIRNIEDIFGDMASISLTHSFPKWTPFHIFIESVISSVIYEEAEKSKTIGTFWVDYLLDANDIKVSSASNDPHGGSLVYGYEYLEQLSQDNLINDVCENVTKQVFHVLFSNRATLAAFWDVVSWYVSDTARLFRPEAFTRSGHLKRSRIPMWAQNSIYHRDKGRCVLCKTDLTKLVTQENSLHFDHIIPLAKGGGNCVTNLQLTCSSCNTRKGGRASTTSKDYEAWYKYD</sequence>
<feature type="domain" description="HNH nuclease" evidence="1">
    <location>
        <begin position="180"/>
        <end position="238"/>
    </location>
</feature>
<dbReference type="InterPro" id="IPR003615">
    <property type="entry name" value="HNH_nuc"/>
</dbReference>
<comment type="caution">
    <text evidence="2">The sequence shown here is derived from an EMBL/GenBank/DDBJ whole genome shotgun (WGS) entry which is preliminary data.</text>
</comment>
<dbReference type="CDD" id="cd00085">
    <property type="entry name" value="HNHc"/>
    <property type="match status" value="1"/>
</dbReference>
<dbReference type="Pfam" id="PF01844">
    <property type="entry name" value="HNH"/>
    <property type="match status" value="1"/>
</dbReference>
<evidence type="ECO:0000259" key="1">
    <source>
        <dbReference type="SMART" id="SM00507"/>
    </source>
</evidence>
<accession>A0ABX0X2J6</accession>
<dbReference type="SMART" id="SM00507">
    <property type="entry name" value="HNHc"/>
    <property type="match status" value="1"/>
</dbReference>
<proteinExistence type="predicted"/>
<dbReference type="Gene3D" id="1.10.30.50">
    <property type="match status" value="1"/>
</dbReference>
<dbReference type="PANTHER" id="PTHR33877:SF2">
    <property type="entry name" value="OS07G0170200 PROTEIN"/>
    <property type="match status" value="1"/>
</dbReference>
<dbReference type="InterPro" id="IPR052892">
    <property type="entry name" value="NA-targeting_endonuclease"/>
</dbReference>
<name>A0ABX0X2J6_9PROT</name>
<evidence type="ECO:0000313" key="3">
    <source>
        <dbReference type="Proteomes" id="UP000556869"/>
    </source>
</evidence>
<keyword evidence="3" id="KW-1185">Reference proteome</keyword>
<dbReference type="RefSeq" id="WP_167351231.1">
    <property type="nucleotide sequence ID" value="NZ_BAAAEQ010000002.1"/>
</dbReference>
<dbReference type="InterPro" id="IPR002711">
    <property type="entry name" value="HNH"/>
</dbReference>